<reference evidence="6 7" key="1">
    <citation type="journal article" date="2008" name="BMC Genomics">
        <title>The missing link: Bordetella petrii is endowed with both the metabolic versatility of environmental bacteria and virulence traits of pathogenic Bordetellae.</title>
        <authorList>
            <person name="Gross R."/>
            <person name="Guzman C.A."/>
            <person name="Sebaihia M."/>
            <person name="Martins Dos Santos V.A."/>
            <person name="Pieper D.H."/>
            <person name="Koebnik R."/>
            <person name="Lechner M."/>
            <person name="Bartels D."/>
            <person name="Buhrmester J."/>
            <person name="Choudhuri J.V."/>
            <person name="Ebensen T."/>
            <person name="Gaigalat L."/>
            <person name="Herrmann S."/>
            <person name="Khachane A.N."/>
            <person name="Larisch C."/>
            <person name="Link S."/>
            <person name="Linke B."/>
            <person name="Meyer F."/>
            <person name="Mormann S."/>
            <person name="Nakunst D."/>
            <person name="Rueckert C."/>
            <person name="Schneiker-Bekel S."/>
            <person name="Schulze K."/>
            <person name="Vorhoelter F.J."/>
            <person name="Yevsa T."/>
            <person name="Engle J.T."/>
            <person name="Goldman W.E."/>
            <person name="Puehler A."/>
            <person name="Goebel U.B."/>
            <person name="Goesmann A."/>
            <person name="Bloecker H."/>
            <person name="Kaiser O."/>
            <person name="Martinez-Arias R."/>
        </authorList>
    </citation>
    <scope>NUCLEOTIDE SEQUENCE [LARGE SCALE GENOMIC DNA]</scope>
    <source>
        <strain evidence="7">ATCC BAA-461 / DSM 12804 / CCUG 43448 / CIP 107267 / Se-1111R</strain>
    </source>
</reference>
<evidence type="ECO:0000256" key="2">
    <source>
        <dbReference type="ARBA" id="ARBA00023125"/>
    </source>
</evidence>
<dbReference type="SUPFAM" id="SSF46689">
    <property type="entry name" value="Homeodomain-like"/>
    <property type="match status" value="1"/>
</dbReference>
<dbReference type="KEGG" id="bpt:Bpet3581"/>
<feature type="domain" description="HTH tetR-type" evidence="5">
    <location>
        <begin position="21"/>
        <end position="81"/>
    </location>
</feature>
<dbReference type="PANTHER" id="PTHR30055">
    <property type="entry name" value="HTH-TYPE TRANSCRIPTIONAL REGULATOR RUTR"/>
    <property type="match status" value="1"/>
</dbReference>
<organism evidence="6 7">
    <name type="scientific">Bordetella petrii (strain ATCC BAA-461 / DSM 12804 / CCUG 43448 / CIP 107267 / Se-1111R)</name>
    <dbReference type="NCBI Taxonomy" id="340100"/>
    <lineage>
        <taxon>Bacteria</taxon>
        <taxon>Pseudomonadati</taxon>
        <taxon>Pseudomonadota</taxon>
        <taxon>Betaproteobacteria</taxon>
        <taxon>Burkholderiales</taxon>
        <taxon>Alcaligenaceae</taxon>
        <taxon>Bordetella</taxon>
    </lineage>
</organism>
<dbReference type="Pfam" id="PF14246">
    <property type="entry name" value="TetR_C_7"/>
    <property type="match status" value="1"/>
</dbReference>
<keyword evidence="1" id="KW-0805">Transcription regulation</keyword>
<dbReference type="eggNOG" id="COG1309">
    <property type="taxonomic scope" value="Bacteria"/>
</dbReference>
<keyword evidence="7" id="KW-1185">Reference proteome</keyword>
<dbReference type="Proteomes" id="UP000001225">
    <property type="component" value="Chromosome"/>
</dbReference>
<name>A9HZA4_BORPD</name>
<proteinExistence type="predicted"/>
<dbReference type="PRINTS" id="PR00455">
    <property type="entry name" value="HTHTETR"/>
</dbReference>
<gene>
    <name evidence="6" type="ordered locus">Bpet3581</name>
</gene>
<dbReference type="InterPro" id="IPR009057">
    <property type="entry name" value="Homeodomain-like_sf"/>
</dbReference>
<dbReference type="SUPFAM" id="SSF48498">
    <property type="entry name" value="Tetracyclin repressor-like, C-terminal domain"/>
    <property type="match status" value="1"/>
</dbReference>
<dbReference type="PROSITE" id="PS50977">
    <property type="entry name" value="HTH_TETR_2"/>
    <property type="match status" value="1"/>
</dbReference>
<dbReference type="Pfam" id="PF00440">
    <property type="entry name" value="TetR_N"/>
    <property type="match status" value="1"/>
</dbReference>
<evidence type="ECO:0000256" key="3">
    <source>
        <dbReference type="ARBA" id="ARBA00023163"/>
    </source>
</evidence>
<dbReference type="InterPro" id="IPR050109">
    <property type="entry name" value="HTH-type_TetR-like_transc_reg"/>
</dbReference>
<dbReference type="STRING" id="94624.Bpet3581"/>
<protein>
    <submittedName>
        <fullName evidence="6">Transcriptional regulator, TetR family</fullName>
    </submittedName>
</protein>
<dbReference type="InterPro" id="IPR039536">
    <property type="entry name" value="TetR_C_Proteobacteria"/>
</dbReference>
<dbReference type="PANTHER" id="PTHR30055:SF146">
    <property type="entry name" value="HTH-TYPE TRANSCRIPTIONAL DUAL REGULATOR CECR"/>
    <property type="match status" value="1"/>
</dbReference>
<evidence type="ECO:0000313" key="6">
    <source>
        <dbReference type="EMBL" id="CAP43924.1"/>
    </source>
</evidence>
<keyword evidence="3" id="KW-0804">Transcription</keyword>
<dbReference type="EMBL" id="AM902716">
    <property type="protein sequence ID" value="CAP43924.1"/>
    <property type="molecule type" value="Genomic_DNA"/>
</dbReference>
<evidence type="ECO:0000313" key="7">
    <source>
        <dbReference type="Proteomes" id="UP000001225"/>
    </source>
</evidence>
<evidence type="ECO:0000256" key="1">
    <source>
        <dbReference type="ARBA" id="ARBA00023015"/>
    </source>
</evidence>
<evidence type="ECO:0000259" key="5">
    <source>
        <dbReference type="PROSITE" id="PS50977"/>
    </source>
</evidence>
<dbReference type="Gene3D" id="1.10.357.10">
    <property type="entry name" value="Tetracycline Repressor, domain 2"/>
    <property type="match status" value="1"/>
</dbReference>
<evidence type="ECO:0000256" key="4">
    <source>
        <dbReference type="PROSITE-ProRule" id="PRU00335"/>
    </source>
</evidence>
<dbReference type="GO" id="GO:0003700">
    <property type="term" value="F:DNA-binding transcription factor activity"/>
    <property type="evidence" value="ECO:0007669"/>
    <property type="project" value="TreeGrafter"/>
</dbReference>
<feature type="DNA-binding region" description="H-T-H motif" evidence="4">
    <location>
        <begin position="44"/>
        <end position="63"/>
    </location>
</feature>
<dbReference type="InterPro" id="IPR036271">
    <property type="entry name" value="Tet_transcr_reg_TetR-rel_C_sf"/>
</dbReference>
<dbReference type="Gene3D" id="1.10.10.60">
    <property type="entry name" value="Homeodomain-like"/>
    <property type="match status" value="1"/>
</dbReference>
<keyword evidence="2 4" id="KW-0238">DNA-binding</keyword>
<accession>A9HZA4</accession>
<dbReference type="InterPro" id="IPR001647">
    <property type="entry name" value="HTH_TetR"/>
</dbReference>
<dbReference type="GO" id="GO:0000976">
    <property type="term" value="F:transcription cis-regulatory region binding"/>
    <property type="evidence" value="ECO:0007669"/>
    <property type="project" value="TreeGrafter"/>
</dbReference>
<dbReference type="AlphaFoldDB" id="A9HZA4"/>
<sequence>MNTISDSPAYGARQDSSAQPTGKQLAVLTAAREVFLTHGFSAATTDMIQRAAGVSKATVYAYYPTKQALFEAVIEGKCAEHMATLRSLRSVPGAIHAVLSELANAYLEFGVAPEGLALFRVSAAEAPRFPELARAFFENGPEAYCGIVAEHVERGVRNQELHLGDVSPQEAARLFFSLVRGQAQLEGVLLPDRRPSEAQKKRWAELAVRTFFAAFGKH</sequence>
<dbReference type="FunFam" id="1.10.10.60:FF:000141">
    <property type="entry name" value="TetR family transcriptional regulator"/>
    <property type="match status" value="1"/>
</dbReference>